<dbReference type="PANTHER" id="PTHR43173:SF3">
    <property type="entry name" value="ABC1 FAMILY PROTEIN"/>
    <property type="match status" value="1"/>
</dbReference>
<dbReference type="InterPro" id="IPR011009">
    <property type="entry name" value="Kinase-like_dom_sf"/>
</dbReference>
<dbReference type="InterPro" id="IPR001466">
    <property type="entry name" value="Beta-lactam-related"/>
</dbReference>
<dbReference type="CDD" id="cd05121">
    <property type="entry name" value="ABC1_ADCK3-like"/>
    <property type="match status" value="1"/>
</dbReference>
<dbReference type="SUPFAM" id="SSF56601">
    <property type="entry name" value="beta-lactamase/transpeptidase-like"/>
    <property type="match status" value="1"/>
</dbReference>
<dbReference type="InterPro" id="IPR012338">
    <property type="entry name" value="Beta-lactam/transpept-like"/>
</dbReference>
<proteinExistence type="predicted"/>
<dbReference type="Gene3D" id="3.40.710.10">
    <property type="entry name" value="DD-peptidase/beta-lactamase superfamily"/>
    <property type="match status" value="2"/>
</dbReference>
<organism evidence="3 4">
    <name type="scientific">Erythroxylum novogranatense</name>
    <dbReference type="NCBI Taxonomy" id="1862640"/>
    <lineage>
        <taxon>Eukaryota</taxon>
        <taxon>Viridiplantae</taxon>
        <taxon>Streptophyta</taxon>
        <taxon>Embryophyta</taxon>
        <taxon>Tracheophyta</taxon>
        <taxon>Spermatophyta</taxon>
        <taxon>Magnoliopsida</taxon>
        <taxon>eudicotyledons</taxon>
        <taxon>Gunneridae</taxon>
        <taxon>Pentapetalae</taxon>
        <taxon>rosids</taxon>
        <taxon>fabids</taxon>
        <taxon>Malpighiales</taxon>
        <taxon>Erythroxylaceae</taxon>
        <taxon>Erythroxylum</taxon>
    </lineage>
</organism>
<gene>
    <name evidence="3" type="ORF">K2173_020482</name>
</gene>
<sequence>MGWGTIYRRRVRVFTLAIVIYLDYKALQHREKWISKSKRDALWQKAHERNARRVLQAMIELEGLWVKLGQYLSTRADVLPNAYITLLKRLQDSLPPRTLQEVCHTIERGLGKSMDGLFLEFDKVPLATASIAQVHRATLTNGQEVVVKVQHDGIKTIILEDLKNAKSIVDWIAWAEPQYDFNPMIDEWCKEAPKELDFNNEAENTRTVSRNLGCRIKDTNDNPNKVDVLIPEVIQSTEKVLVLEYMDGIRLNDLASLEACGVDKQKIVEEITRAYAHQIYVDGFFNGDPHPGNFLVSKQPPHFPVLLDFGLTKKLSTPMKQALAKMFLASVEGDHVALLSAFAEMGLKLRLDIPEQAMEVTSIFFRSSSPASEALENVKTLSEQRTKNMKLIQEKMRLNQKEVKRFNPVDAFPGDIVIFSRVLNLLRGLSSTMNVRIVYQEIMRPFAELALQGNIYKEPSVNAQWIYDTPVHCDVEAKLRQLLVELRNDDRILGIQVCAYKDGEVIIDTSAGILGRYDPRPVQPDSLFPVFSVTKGITAGMLHWLVDRGKLQLIENVANIWPEFGKNGKHPIKVHHVLNHTSGLQNALANLRGENPLLLADWDECLNQIAMSIPENEPGREQLYHYLSFGWLCGGIIEKASGKKFQEVLEEAIVHPLKIEGELYVGIPPGVESRLAALTLDTNDLSKLSEISKRPDLPSTFQPENISEMVTALPVLFNMLNIRRAIIPAANGHCSARALARYYAALVDGGVVPPPHSSSFKPLLGSHPHIPKFPSAERIKKGKGRQHNEIVTTPKKKANGYEQIKGDDNDTKRICDSHTRLVDDSSGGSSYASMPYSSGDDSCSNNANRIFSNLNIHDEFLGVGEYGNLAMANGKFGLGFTRYRSKDGSFTGFGHSGMGGSTGFCDIKNRFAIAVTLNKMSFGTVTRKIIQLVCSELNIPLPEEFSAFDDMRGDVELDISRPLIN</sequence>
<dbReference type="GO" id="GO:0005794">
    <property type="term" value="C:Golgi apparatus"/>
    <property type="evidence" value="ECO:0007669"/>
    <property type="project" value="TreeGrafter"/>
</dbReference>
<evidence type="ECO:0000313" key="3">
    <source>
        <dbReference type="EMBL" id="KAJ8765966.1"/>
    </source>
</evidence>
<comment type="caution">
    <text evidence="3">The sequence shown here is derived from an EMBL/GenBank/DDBJ whole genome shotgun (WGS) entry which is preliminary data.</text>
</comment>
<dbReference type="GO" id="GO:0005783">
    <property type="term" value="C:endoplasmic reticulum"/>
    <property type="evidence" value="ECO:0007669"/>
    <property type="project" value="TreeGrafter"/>
</dbReference>
<dbReference type="AlphaFoldDB" id="A0AAV8TGN4"/>
<evidence type="ECO:0000313" key="4">
    <source>
        <dbReference type="Proteomes" id="UP001159364"/>
    </source>
</evidence>
<evidence type="ECO:0000259" key="1">
    <source>
        <dbReference type="Pfam" id="PF00144"/>
    </source>
</evidence>
<dbReference type="Pfam" id="PF00144">
    <property type="entry name" value="Beta-lactamase"/>
    <property type="match status" value="1"/>
</dbReference>
<reference evidence="3 4" key="1">
    <citation type="submission" date="2021-09" db="EMBL/GenBank/DDBJ databases">
        <title>Genomic insights and catalytic innovation underlie evolution of tropane alkaloids biosynthesis.</title>
        <authorList>
            <person name="Wang Y.-J."/>
            <person name="Tian T."/>
            <person name="Huang J.-P."/>
            <person name="Huang S.-X."/>
        </authorList>
    </citation>
    <scope>NUCLEOTIDE SEQUENCE [LARGE SCALE GENOMIC DNA]</scope>
    <source>
        <strain evidence="3">KIB-2018</strain>
        <tissue evidence="3">Leaf</tissue>
    </source>
</reference>
<dbReference type="Pfam" id="PF03109">
    <property type="entry name" value="ABC1"/>
    <property type="match status" value="1"/>
</dbReference>
<accession>A0AAV8TGN4</accession>
<feature type="domain" description="Beta-lactamase-related" evidence="1">
    <location>
        <begin position="479"/>
        <end position="766"/>
    </location>
</feature>
<dbReference type="PANTHER" id="PTHR43173">
    <property type="entry name" value="ABC1 FAMILY PROTEIN"/>
    <property type="match status" value="1"/>
</dbReference>
<dbReference type="InterPro" id="IPR004147">
    <property type="entry name" value="ABC1_dom"/>
</dbReference>
<feature type="domain" description="ABC1 atypical kinase-like" evidence="2">
    <location>
        <begin position="89"/>
        <end position="338"/>
    </location>
</feature>
<dbReference type="InterPro" id="IPR051130">
    <property type="entry name" value="Mito_struct-func_regulator"/>
</dbReference>
<dbReference type="Proteomes" id="UP001159364">
    <property type="component" value="Linkage Group LG05"/>
</dbReference>
<dbReference type="EMBL" id="JAIWQS010000005">
    <property type="protein sequence ID" value="KAJ8765966.1"/>
    <property type="molecule type" value="Genomic_DNA"/>
</dbReference>
<protein>
    <submittedName>
        <fullName evidence="3">Uncharacterized protein</fullName>
    </submittedName>
</protein>
<name>A0AAV8TGN4_9ROSI</name>
<keyword evidence="4" id="KW-1185">Reference proteome</keyword>
<evidence type="ECO:0000259" key="2">
    <source>
        <dbReference type="Pfam" id="PF03109"/>
    </source>
</evidence>
<dbReference type="SUPFAM" id="SSF56112">
    <property type="entry name" value="Protein kinase-like (PK-like)"/>
    <property type="match status" value="1"/>
</dbReference>